<dbReference type="Gene3D" id="3.60.15.10">
    <property type="entry name" value="Ribonuclease Z/Hydroxyacylglutathione hydrolase-like"/>
    <property type="match status" value="1"/>
</dbReference>
<dbReference type="PANTHER" id="PTHR47619:SF1">
    <property type="entry name" value="EXODEOXYRIBONUCLEASE WALJ"/>
    <property type="match status" value="1"/>
</dbReference>
<dbReference type="RefSeq" id="WP_142536023.1">
    <property type="nucleotide sequence ID" value="NZ_SGJB01000009.1"/>
</dbReference>
<evidence type="ECO:0000313" key="2">
    <source>
        <dbReference type="EMBL" id="TQQ84548.1"/>
    </source>
</evidence>
<name>A0A544QV27_9FIRM</name>
<dbReference type="GO" id="GO:0016787">
    <property type="term" value="F:hydrolase activity"/>
    <property type="evidence" value="ECO:0007669"/>
    <property type="project" value="UniProtKB-KW"/>
</dbReference>
<feature type="domain" description="Metallo-beta-lactamase" evidence="1">
    <location>
        <begin position="12"/>
        <end position="194"/>
    </location>
</feature>
<organism evidence="2 3">
    <name type="scientific">Peptacetobacter hominis</name>
    <dbReference type="NCBI Taxonomy" id="2743610"/>
    <lineage>
        <taxon>Bacteria</taxon>
        <taxon>Bacillati</taxon>
        <taxon>Bacillota</taxon>
        <taxon>Clostridia</taxon>
        <taxon>Peptostreptococcales</taxon>
        <taxon>Peptostreptococcaceae</taxon>
        <taxon>Peptacetobacter</taxon>
    </lineage>
</organism>
<dbReference type="PANTHER" id="PTHR47619">
    <property type="entry name" value="METALLO-HYDROLASE YYCJ-RELATED"/>
    <property type="match status" value="1"/>
</dbReference>
<dbReference type="OrthoDB" id="9781189at2"/>
<comment type="caution">
    <text evidence="2">The sequence shown here is derived from an EMBL/GenBank/DDBJ whole genome shotgun (WGS) entry which is preliminary data.</text>
</comment>
<dbReference type="EMBL" id="SGJB01000009">
    <property type="protein sequence ID" value="TQQ84548.1"/>
    <property type="molecule type" value="Genomic_DNA"/>
</dbReference>
<reference evidence="2 3" key="1">
    <citation type="submission" date="2019-02" db="EMBL/GenBank/DDBJ databases">
        <title>Peptostreptococcaceae bacterium ZHW00191 nov., a new bacterium isolated from the human gut.</title>
        <authorList>
            <person name="Zhou H.-W."/>
            <person name="Chen X.-J."/>
        </authorList>
    </citation>
    <scope>NUCLEOTIDE SEQUENCE [LARGE SCALE GENOMIC DNA]</scope>
    <source>
        <strain evidence="2 3">ZHW00191</strain>
    </source>
</reference>
<evidence type="ECO:0000313" key="3">
    <source>
        <dbReference type="Proteomes" id="UP000317863"/>
    </source>
</evidence>
<gene>
    <name evidence="2" type="ORF">EXD82_06040</name>
</gene>
<dbReference type="Proteomes" id="UP000317863">
    <property type="component" value="Unassembled WGS sequence"/>
</dbReference>
<keyword evidence="3" id="KW-1185">Reference proteome</keyword>
<dbReference type="SUPFAM" id="SSF56281">
    <property type="entry name" value="Metallo-hydrolase/oxidoreductase"/>
    <property type="match status" value="1"/>
</dbReference>
<protein>
    <submittedName>
        <fullName evidence="2">MBL fold metallo-hydrolase</fullName>
    </submittedName>
</protein>
<dbReference type="SMART" id="SM00849">
    <property type="entry name" value="Lactamase_B"/>
    <property type="match status" value="1"/>
</dbReference>
<accession>A0A544QV27</accession>
<keyword evidence="2" id="KW-0378">Hydrolase</keyword>
<evidence type="ECO:0000259" key="1">
    <source>
        <dbReference type="SMART" id="SM00849"/>
    </source>
</evidence>
<sequence length="267" mass="29718">MIKYCSIGSGSCGNCHFVGYKDTNILIDAGLSGKRISDGIKDIGEDAEKLRGIFITHEHSDHIKGAGIVSRKYNIPIFANIETWRSMKEKLGKIEKENMIVFENDRNYSLGDLIIRPFSIEHDAANPVGYNMCANGGSEKISIATDIGIITENVRRNLYRSKLVVLESNYDKNMLMAGSYSYALKRRVMSDVGHLSNDEAGKFCVDLIKNGTDRILLAHLSKENNFPELAYETSKGILKENQMSIGSDVNLDVLLRNSISDIYKVAP</sequence>
<dbReference type="InterPro" id="IPR001279">
    <property type="entry name" value="Metallo-B-lactamas"/>
</dbReference>
<dbReference type="Pfam" id="PF12706">
    <property type="entry name" value="Lactamase_B_2"/>
    <property type="match status" value="1"/>
</dbReference>
<proteinExistence type="predicted"/>
<dbReference type="InterPro" id="IPR036866">
    <property type="entry name" value="RibonucZ/Hydroxyglut_hydro"/>
</dbReference>
<dbReference type="AlphaFoldDB" id="A0A544QV27"/>
<dbReference type="InterPro" id="IPR052533">
    <property type="entry name" value="WalJ/YycJ-like"/>
</dbReference>